<proteinExistence type="predicted"/>
<comment type="caution">
    <text evidence="2">The sequence shown here is derived from an EMBL/GenBank/DDBJ whole genome shotgun (WGS) entry which is preliminary data.</text>
</comment>
<protein>
    <submittedName>
        <fullName evidence="2">CRISPR-associated Csd1 family protein</fullName>
    </submittedName>
</protein>
<name>A0ABQ3KA64_9DEIO</name>
<dbReference type="RefSeq" id="WP_189643872.1">
    <property type="nucleotide sequence ID" value="NZ_BNAL01000037.1"/>
</dbReference>
<dbReference type="Pfam" id="PF09709">
    <property type="entry name" value="Cas_Csd1"/>
    <property type="match status" value="1"/>
</dbReference>
<evidence type="ECO:0000313" key="3">
    <source>
        <dbReference type="Proteomes" id="UP000632154"/>
    </source>
</evidence>
<organism evidence="2 3">
    <name type="scientific">Deinococcus piscis</name>
    <dbReference type="NCBI Taxonomy" id="394230"/>
    <lineage>
        <taxon>Bacteria</taxon>
        <taxon>Thermotogati</taxon>
        <taxon>Deinococcota</taxon>
        <taxon>Deinococci</taxon>
        <taxon>Deinococcales</taxon>
        <taxon>Deinococcaceae</taxon>
        <taxon>Deinococcus</taxon>
    </lineage>
</organism>
<feature type="region of interest" description="Disordered" evidence="1">
    <location>
        <begin position="594"/>
        <end position="617"/>
    </location>
</feature>
<evidence type="ECO:0000313" key="2">
    <source>
        <dbReference type="EMBL" id="GHG09724.1"/>
    </source>
</evidence>
<dbReference type="InterPro" id="IPR010144">
    <property type="entry name" value="CRISPR-assoc_prot_Csd1-typ"/>
</dbReference>
<reference evidence="3" key="1">
    <citation type="journal article" date="2019" name="Int. J. Syst. Evol. Microbiol.">
        <title>The Global Catalogue of Microorganisms (GCM) 10K type strain sequencing project: providing services to taxonomists for standard genome sequencing and annotation.</title>
        <authorList>
            <consortium name="The Broad Institute Genomics Platform"/>
            <consortium name="The Broad Institute Genome Sequencing Center for Infectious Disease"/>
            <person name="Wu L."/>
            <person name="Ma J."/>
        </authorList>
    </citation>
    <scope>NUCLEOTIDE SEQUENCE [LARGE SCALE GENOMIC DNA]</scope>
    <source>
        <strain evidence="3">CGMCC 1.18439</strain>
    </source>
</reference>
<dbReference type="NCBIfam" id="TIGR01863">
    <property type="entry name" value="cas_Csd1"/>
    <property type="match status" value="1"/>
</dbReference>
<dbReference type="Proteomes" id="UP000632154">
    <property type="component" value="Unassembled WGS sequence"/>
</dbReference>
<feature type="compositionally biased region" description="Polar residues" evidence="1">
    <location>
        <begin position="607"/>
        <end position="617"/>
    </location>
</feature>
<keyword evidence="3" id="KW-1185">Reference proteome</keyword>
<accession>A0ABQ3KA64</accession>
<sequence length="617" mass="68148">MSLLSQLRDYELRMREEGQKAAEAGAESSGELPFMYALQNVRYEVRLHADGSFRDVQLLSSGKSKGKDLGKPLPAPSVVRAAGVKAKLLMDNAEYALGIARREGDKNTVTRREAFRSLVRAAAEKTQLDELKAIDRFLADLDPQAFRAEHLSADFAPDMNVMFSVDGKNPLTFSAVQQFWAEQFSGAEADPDSVQAECLITGEFGAVMRTEPVKIKGILGGQVAGMNIVSANARAFESYGLEQSNIAPIKLEAAEQYANGLNRLLAAPETRMRLGGVTYAFWTGEGAIPLVGPLLENDPPKLGFGKKRERKVRPQEVRETLWSLFTGQQPGIKRGAAFFMVGMTPSGSRVAVRSHLTSTVQDMVNHLAEFFAAQSLTPINPEGSKYPDPETYDVRTLVSGLYRDMSKEHPEPDVDALIQHALTGRPLPRSFLPKLAARNRAEQRVTRPRAVLTKMVLLSNNFKELNMDKETLDALNPDQPEPAYHLGRLLAVLDDIQTSAMKGVNTTLVDRFYGSMSTTPYAVVGRLIQGSQAHLQKLRKENEPAYFSKQRELEDVMGRLATIPAKPLTTPQQALFALGYYHQRAHISAEIRERSAAKKIKADQQPPLLTQQGDDAQ</sequence>
<dbReference type="EMBL" id="BNAL01000037">
    <property type="protein sequence ID" value="GHG09724.1"/>
    <property type="molecule type" value="Genomic_DNA"/>
</dbReference>
<gene>
    <name evidence="2" type="ORF">GCM10017783_22780</name>
</gene>
<evidence type="ECO:0000256" key="1">
    <source>
        <dbReference type="SAM" id="MobiDB-lite"/>
    </source>
</evidence>